<feature type="region of interest" description="Disordered" evidence="1">
    <location>
        <begin position="119"/>
        <end position="141"/>
    </location>
</feature>
<feature type="compositionally biased region" description="Basic residues" evidence="1">
    <location>
        <begin position="125"/>
        <end position="134"/>
    </location>
</feature>
<organism evidence="2 3">
    <name type="scientific">Porites evermanni</name>
    <dbReference type="NCBI Taxonomy" id="104178"/>
    <lineage>
        <taxon>Eukaryota</taxon>
        <taxon>Metazoa</taxon>
        <taxon>Cnidaria</taxon>
        <taxon>Anthozoa</taxon>
        <taxon>Hexacorallia</taxon>
        <taxon>Scleractinia</taxon>
        <taxon>Fungiina</taxon>
        <taxon>Poritidae</taxon>
        <taxon>Porites</taxon>
    </lineage>
</organism>
<evidence type="ECO:0000256" key="1">
    <source>
        <dbReference type="SAM" id="MobiDB-lite"/>
    </source>
</evidence>
<feature type="region of interest" description="Disordered" evidence="1">
    <location>
        <begin position="159"/>
        <end position="180"/>
    </location>
</feature>
<comment type="caution">
    <text evidence="2">The sequence shown here is derived from an EMBL/GenBank/DDBJ whole genome shotgun (WGS) entry which is preliminary data.</text>
</comment>
<dbReference type="Proteomes" id="UP001159427">
    <property type="component" value="Unassembled WGS sequence"/>
</dbReference>
<reference evidence="2 3" key="1">
    <citation type="submission" date="2022-05" db="EMBL/GenBank/DDBJ databases">
        <authorList>
            <consortium name="Genoscope - CEA"/>
            <person name="William W."/>
        </authorList>
    </citation>
    <scope>NUCLEOTIDE SEQUENCE [LARGE SCALE GENOMIC DNA]</scope>
</reference>
<evidence type="ECO:0000313" key="2">
    <source>
        <dbReference type="EMBL" id="CAH3175018.1"/>
    </source>
</evidence>
<sequence length="228" mass="26877">MQRSQRKRCAPSWLKEKPYIKVRFTQDGMITKVLESWKIKLSEGGKHLVGSLANFSFRVDQQVWCYWKTVDEREKCYFEGKIIEIWDDSGVTAEIEADEDQTIPVTNDFEALEEVEAANGEVSPKKKKQKRTKEMKKTAKPQVANYVDEEVKAAKQLENKKKREEEKAKHEDNLQQSKELLKVSDESMDMLFDFMKQITSRLERIEEKVDRESQNLQRLLKKIEKRKA</sequence>
<accession>A0ABN8RB17</accession>
<gene>
    <name evidence="2" type="ORF">PEVE_00009847</name>
</gene>
<proteinExistence type="predicted"/>
<dbReference type="EMBL" id="CALNXI010001689">
    <property type="protein sequence ID" value="CAH3175018.1"/>
    <property type="molecule type" value="Genomic_DNA"/>
</dbReference>
<protein>
    <submittedName>
        <fullName evidence="2">Uncharacterized protein</fullName>
    </submittedName>
</protein>
<keyword evidence="3" id="KW-1185">Reference proteome</keyword>
<evidence type="ECO:0000313" key="3">
    <source>
        <dbReference type="Proteomes" id="UP001159427"/>
    </source>
</evidence>
<feature type="non-terminal residue" evidence="2">
    <location>
        <position position="228"/>
    </location>
</feature>
<name>A0ABN8RB17_9CNID</name>